<evidence type="ECO:0000256" key="4">
    <source>
        <dbReference type="ARBA" id="ARBA00022857"/>
    </source>
</evidence>
<dbReference type="GO" id="GO:0050661">
    <property type="term" value="F:NADP binding"/>
    <property type="evidence" value="ECO:0007669"/>
    <property type="project" value="InterPro"/>
</dbReference>
<dbReference type="PANTHER" id="PTHR23023">
    <property type="entry name" value="DIMETHYLANILINE MONOOXYGENASE"/>
    <property type="match status" value="1"/>
</dbReference>
<organism evidence="7 8">
    <name type="scientific">Fusarium austroamericanum</name>
    <dbReference type="NCBI Taxonomy" id="282268"/>
    <lineage>
        <taxon>Eukaryota</taxon>
        <taxon>Fungi</taxon>
        <taxon>Dikarya</taxon>
        <taxon>Ascomycota</taxon>
        <taxon>Pezizomycotina</taxon>
        <taxon>Sordariomycetes</taxon>
        <taxon>Hypocreomycetidae</taxon>
        <taxon>Hypocreales</taxon>
        <taxon>Nectriaceae</taxon>
        <taxon>Fusarium</taxon>
    </lineage>
</organism>
<evidence type="ECO:0000256" key="5">
    <source>
        <dbReference type="ARBA" id="ARBA00023002"/>
    </source>
</evidence>
<dbReference type="EMBL" id="JAAMOD010000290">
    <property type="protein sequence ID" value="KAF5232237.1"/>
    <property type="molecule type" value="Genomic_DNA"/>
</dbReference>
<reference evidence="7 8" key="1">
    <citation type="submission" date="2020-02" db="EMBL/GenBank/DDBJ databases">
        <title>Identification and distribution of gene clusters putatively required for synthesis of sphingolipid metabolism inhibitors in phylogenetically diverse species of the filamentous fungus Fusarium.</title>
        <authorList>
            <person name="Kim H.-S."/>
            <person name="Busman M."/>
            <person name="Brown D.W."/>
            <person name="Divon H."/>
            <person name="Uhlig S."/>
            <person name="Proctor R.H."/>
        </authorList>
    </citation>
    <scope>NUCLEOTIDE SEQUENCE [LARGE SCALE GENOMIC DNA]</scope>
    <source>
        <strain evidence="7 8">NRRL 2903</strain>
    </source>
</reference>
<dbReference type="InterPro" id="IPR050346">
    <property type="entry name" value="FMO-like"/>
</dbReference>
<keyword evidence="4" id="KW-0521">NADP</keyword>
<dbReference type="SUPFAM" id="SSF51905">
    <property type="entry name" value="FAD/NAD(P)-binding domain"/>
    <property type="match status" value="1"/>
</dbReference>
<proteinExistence type="inferred from homology"/>
<dbReference type="Pfam" id="PF00743">
    <property type="entry name" value="FMO-like"/>
    <property type="match status" value="2"/>
</dbReference>
<evidence type="ECO:0000256" key="2">
    <source>
        <dbReference type="ARBA" id="ARBA00022630"/>
    </source>
</evidence>
<keyword evidence="8" id="KW-1185">Reference proteome</keyword>
<name>A0AAN6BXI4_FUSAU</name>
<evidence type="ECO:0008006" key="9">
    <source>
        <dbReference type="Google" id="ProtNLM"/>
    </source>
</evidence>
<keyword evidence="3" id="KW-0274">FAD</keyword>
<dbReference type="InterPro" id="IPR000960">
    <property type="entry name" value="Flavin_mOase"/>
</dbReference>
<dbReference type="InterPro" id="IPR036188">
    <property type="entry name" value="FAD/NAD-bd_sf"/>
</dbReference>
<dbReference type="Proteomes" id="UP000537989">
    <property type="component" value="Unassembled WGS sequence"/>
</dbReference>
<dbReference type="InterPro" id="IPR020946">
    <property type="entry name" value="Flavin_mOase-like"/>
</dbReference>
<feature type="transmembrane region" description="Helical" evidence="6">
    <location>
        <begin position="556"/>
        <end position="584"/>
    </location>
</feature>
<dbReference type="GO" id="GO:0050660">
    <property type="term" value="F:flavin adenine dinucleotide binding"/>
    <property type="evidence" value="ECO:0007669"/>
    <property type="project" value="InterPro"/>
</dbReference>
<dbReference type="Gene3D" id="3.50.50.60">
    <property type="entry name" value="FAD/NAD(P)-binding domain"/>
    <property type="match status" value="1"/>
</dbReference>
<keyword evidence="5" id="KW-0560">Oxidoreductase</keyword>
<evidence type="ECO:0000256" key="3">
    <source>
        <dbReference type="ARBA" id="ARBA00022827"/>
    </source>
</evidence>
<comment type="caution">
    <text evidence="7">The sequence shown here is derived from an EMBL/GenBank/DDBJ whole genome shotgun (WGS) entry which is preliminary data.</text>
</comment>
<evidence type="ECO:0000313" key="7">
    <source>
        <dbReference type="EMBL" id="KAF5232237.1"/>
    </source>
</evidence>
<keyword evidence="2" id="KW-0285">Flavoprotein</keyword>
<gene>
    <name evidence="7" type="ORF">FAUST_8831</name>
</gene>
<dbReference type="AlphaFoldDB" id="A0AAN6BXI4"/>
<accession>A0AAN6BXI4</accession>
<dbReference type="PRINTS" id="PR00370">
    <property type="entry name" value="FMOXYGENASE"/>
</dbReference>
<dbReference type="GO" id="GO:0004499">
    <property type="term" value="F:N,N-dimethylaniline monooxygenase activity"/>
    <property type="evidence" value="ECO:0007669"/>
    <property type="project" value="InterPro"/>
</dbReference>
<evidence type="ECO:0000313" key="8">
    <source>
        <dbReference type="Proteomes" id="UP000537989"/>
    </source>
</evidence>
<keyword evidence="6" id="KW-1133">Transmembrane helix</keyword>
<evidence type="ECO:0000256" key="1">
    <source>
        <dbReference type="ARBA" id="ARBA00009183"/>
    </source>
</evidence>
<protein>
    <recommendedName>
        <fullName evidence="9">Dimethylaniline monooxygenase</fullName>
    </recommendedName>
</protein>
<evidence type="ECO:0000256" key="6">
    <source>
        <dbReference type="SAM" id="Phobius"/>
    </source>
</evidence>
<keyword evidence="6" id="KW-0472">Membrane</keyword>
<sequence>MKVAIIGGGPAGLATLRFLAHAHEYFPIPPIEVRLFESEAQVGGTFAYRVYEDAELVSSKYLTAFSDFRLPKDAPDFITPAAYVKYLKDYIAHFNLGSMIECNTKVIKVRRGKNNTGHVLSLTQESSPFEWKCDAVAVCTGINVNPVMPYIEGIEQVETVLHSSQLKTRDQFGKDTNVYIMGAGETGMDLAYLAVTSAAKTVTLCHRDGFFCAPKIIPIPRVRGQSDTSTIPNKPVDTSVASLFDTAYVHPKLQNSQLLWTYYDKWIKNMHTFISGTEEGPDQWVGQMSASRKHADSILLCKSDKALPYMNVGKRSTSWFNRVRSAYINVEIKDTQGKKIDVVSWPENIGRDGSMNFGKTLPSDSIISTEQRKPDVVVFATGYTREFSFLNEEYPNVAQTNVRGIYKEGDVTIGYIGFVRPAIGAIPPLAELQAQLWVYRLLQDRYPKEVPSTRDPDALEPYELDYQLHSRGNYSFWDTKRAVDHESYAYQLALDMGSAPRASTMMKKGFKIFYTWAMGSNFNTKFRFIGPWKWNEGAENIMGNELFNVVKRSGGFVYLATYTLVPFFIFGTMSMALYAFYAIYDLFAFCFGRRSKVGTSKTCDTQEVFQDLAFPSSIFHLPSFIILFHHPTPVIHLPYSIIHLSSFITTSIHITFQQAHSVSKVSYQNPHKMATPTKIVHEWWGSLNEEVESRDVQPSAEIRKQMKHVKNFFFAKLIDWPDHDLRTKHVFSHGSCIYVRAPDNGRIPIAEAKKDYLVTKDAHRNSTPDTDHAVQWAIFIFDSPLSLLMFAKTMRVRFSPTTTLTLQLHLFHLKHLPRVACSLGAVREALRDQLEEWKVALKALRPKLNLKLRLVLGQENETLFDLDIETEEFRKDRMEYLKEMKVLWLE</sequence>
<keyword evidence="6" id="KW-0812">Transmembrane</keyword>
<comment type="similarity">
    <text evidence="1">Belongs to the FMO family.</text>
</comment>